<dbReference type="InterPro" id="IPR015422">
    <property type="entry name" value="PyrdxlP-dep_Trfase_small"/>
</dbReference>
<comment type="cofactor">
    <cofactor evidence="1">
        <name>pyridoxal 5'-phosphate</name>
        <dbReference type="ChEBI" id="CHEBI:597326"/>
    </cofactor>
</comment>
<feature type="domain" description="Aminotransferase class I/classII large" evidence="5">
    <location>
        <begin position="29"/>
        <end position="351"/>
    </location>
</feature>
<dbReference type="Pfam" id="PF00155">
    <property type="entry name" value="Aminotran_1_2"/>
    <property type="match status" value="1"/>
</dbReference>
<proteinExistence type="inferred from homology"/>
<name>A0ABV0BSD7_9SPHI</name>
<evidence type="ECO:0000256" key="3">
    <source>
        <dbReference type="ARBA" id="ARBA00022679"/>
    </source>
</evidence>
<comment type="similarity">
    <text evidence="2">Belongs to the class-II pyridoxal-phosphate-dependent aminotransferase family. BioF subfamily.</text>
</comment>
<reference evidence="6 7" key="1">
    <citation type="submission" date="2024-04" db="EMBL/GenBank/DDBJ databases">
        <title>WGS of bacteria from Torrens River.</title>
        <authorList>
            <person name="Wyrsch E.R."/>
            <person name="Drigo B."/>
        </authorList>
    </citation>
    <scope>NUCLEOTIDE SEQUENCE [LARGE SCALE GENOMIC DNA]</scope>
    <source>
        <strain evidence="6 7">TWI391</strain>
    </source>
</reference>
<evidence type="ECO:0000259" key="5">
    <source>
        <dbReference type="Pfam" id="PF00155"/>
    </source>
</evidence>
<evidence type="ECO:0000313" key="6">
    <source>
        <dbReference type="EMBL" id="MEN5377098.1"/>
    </source>
</evidence>
<keyword evidence="6" id="KW-0032">Aminotransferase</keyword>
<evidence type="ECO:0000256" key="4">
    <source>
        <dbReference type="ARBA" id="ARBA00022898"/>
    </source>
</evidence>
<sequence length="368" mass="41228">MYSTWDKLLLQRKESASLRKLSINAGETDFLSNDYLGMARNKVFHKMMLETIQSDPKILAGSTGSRLISGHSAEVHETEFILAQKHRTESALLFASGYVANLTLFSCLPQRQDTIIVDEYIHRSVHDGCVMSKAIKWKFRHNNLEDLEAKLKRARGLCFVAVESLYSMEGDFAPLTEIAKLTDKYGASLIVDEAHAFGVFGYGLVHQLGLQNSVFATLITYGKAMGSHGAALLCSKLIKTYLINFGSPFIYSTALPDLIWRQIRIGYEFLDNHPALASNLRHNIRLFRTQQVPTISGTDSPIQSLIVPDNKQLLNLKNSLSEKGLQTYAVFSPTVKLGTERLRICLHTFNQKNDILLLTQSIKSSLDL</sequence>
<dbReference type="SUPFAM" id="SSF53383">
    <property type="entry name" value="PLP-dependent transferases"/>
    <property type="match status" value="1"/>
</dbReference>
<dbReference type="Gene3D" id="3.40.640.10">
    <property type="entry name" value="Type I PLP-dependent aspartate aminotransferase-like (Major domain)"/>
    <property type="match status" value="1"/>
</dbReference>
<evidence type="ECO:0000313" key="7">
    <source>
        <dbReference type="Proteomes" id="UP001409291"/>
    </source>
</evidence>
<dbReference type="PANTHER" id="PTHR13693">
    <property type="entry name" value="CLASS II AMINOTRANSFERASE/8-AMINO-7-OXONONANOATE SYNTHASE"/>
    <property type="match status" value="1"/>
</dbReference>
<keyword evidence="4" id="KW-0663">Pyridoxal phosphate</keyword>
<accession>A0ABV0BSD7</accession>
<keyword evidence="3" id="KW-0808">Transferase</keyword>
<dbReference type="InterPro" id="IPR050087">
    <property type="entry name" value="AON_synthase_class-II"/>
</dbReference>
<gene>
    <name evidence="6" type="ORF">ABE541_07485</name>
</gene>
<dbReference type="Gene3D" id="3.90.1150.10">
    <property type="entry name" value="Aspartate Aminotransferase, domain 1"/>
    <property type="match status" value="1"/>
</dbReference>
<evidence type="ECO:0000256" key="2">
    <source>
        <dbReference type="ARBA" id="ARBA00010008"/>
    </source>
</evidence>
<keyword evidence="7" id="KW-1185">Reference proteome</keyword>
<dbReference type="GO" id="GO:0008483">
    <property type="term" value="F:transaminase activity"/>
    <property type="evidence" value="ECO:0007669"/>
    <property type="project" value="UniProtKB-KW"/>
</dbReference>
<dbReference type="InterPro" id="IPR004839">
    <property type="entry name" value="Aminotransferase_I/II_large"/>
</dbReference>
<dbReference type="InterPro" id="IPR015424">
    <property type="entry name" value="PyrdxlP-dep_Trfase"/>
</dbReference>
<dbReference type="InterPro" id="IPR015421">
    <property type="entry name" value="PyrdxlP-dep_Trfase_major"/>
</dbReference>
<dbReference type="Proteomes" id="UP001409291">
    <property type="component" value="Unassembled WGS sequence"/>
</dbReference>
<dbReference type="RefSeq" id="WP_346581032.1">
    <property type="nucleotide sequence ID" value="NZ_JBDJLH010000004.1"/>
</dbReference>
<dbReference type="PANTHER" id="PTHR13693:SF77">
    <property type="entry name" value="8-AMINO-7-OXONONANOATE SYNTHASE"/>
    <property type="match status" value="1"/>
</dbReference>
<organism evidence="6 7">
    <name type="scientific">Sphingobacterium kitahiroshimense</name>
    <dbReference type="NCBI Taxonomy" id="470446"/>
    <lineage>
        <taxon>Bacteria</taxon>
        <taxon>Pseudomonadati</taxon>
        <taxon>Bacteroidota</taxon>
        <taxon>Sphingobacteriia</taxon>
        <taxon>Sphingobacteriales</taxon>
        <taxon>Sphingobacteriaceae</taxon>
        <taxon>Sphingobacterium</taxon>
    </lineage>
</organism>
<dbReference type="EMBL" id="JBDJNQ010000003">
    <property type="protein sequence ID" value="MEN5377098.1"/>
    <property type="molecule type" value="Genomic_DNA"/>
</dbReference>
<evidence type="ECO:0000256" key="1">
    <source>
        <dbReference type="ARBA" id="ARBA00001933"/>
    </source>
</evidence>
<protein>
    <submittedName>
        <fullName evidence="6">Pyridoxal phosphate-dependent aminotransferase family protein</fullName>
    </submittedName>
</protein>
<comment type="caution">
    <text evidence="6">The sequence shown here is derived from an EMBL/GenBank/DDBJ whole genome shotgun (WGS) entry which is preliminary data.</text>
</comment>